<dbReference type="RefSeq" id="WP_184269668.1">
    <property type="nucleotide sequence ID" value="NZ_JACHKY010000003.1"/>
</dbReference>
<dbReference type="InterPro" id="IPR016181">
    <property type="entry name" value="Acyl_CoA_acyltransferase"/>
</dbReference>
<accession>A0A7W7N4D9</accession>
<evidence type="ECO:0000313" key="2">
    <source>
        <dbReference type="Proteomes" id="UP000539957"/>
    </source>
</evidence>
<dbReference type="EMBL" id="JACHKY010000003">
    <property type="protein sequence ID" value="MBB4798301.1"/>
    <property type="molecule type" value="Genomic_DNA"/>
</dbReference>
<organism evidence="1 2">
    <name type="scientific">Brevundimonas bullata</name>
    <dbReference type="NCBI Taxonomy" id="13160"/>
    <lineage>
        <taxon>Bacteria</taxon>
        <taxon>Pseudomonadati</taxon>
        <taxon>Pseudomonadota</taxon>
        <taxon>Alphaproteobacteria</taxon>
        <taxon>Caulobacterales</taxon>
        <taxon>Caulobacteraceae</taxon>
        <taxon>Brevundimonas</taxon>
    </lineage>
</organism>
<protein>
    <submittedName>
        <fullName evidence="1">Uncharacterized protein</fullName>
    </submittedName>
</protein>
<dbReference type="Proteomes" id="UP000539957">
    <property type="component" value="Unassembled WGS sequence"/>
</dbReference>
<comment type="caution">
    <text evidence="1">The sequence shown here is derived from an EMBL/GenBank/DDBJ whole genome shotgun (WGS) entry which is preliminary data.</text>
</comment>
<keyword evidence="2" id="KW-1185">Reference proteome</keyword>
<evidence type="ECO:0000313" key="1">
    <source>
        <dbReference type="EMBL" id="MBB4798301.1"/>
    </source>
</evidence>
<name>A0A7W7N4D9_9CAUL</name>
<reference evidence="1 2" key="1">
    <citation type="submission" date="2020-08" db="EMBL/GenBank/DDBJ databases">
        <title>Functional genomics of gut bacteria from endangered species of beetles.</title>
        <authorList>
            <person name="Carlos-Shanley C."/>
        </authorList>
    </citation>
    <scope>NUCLEOTIDE SEQUENCE [LARGE SCALE GENOMIC DNA]</scope>
    <source>
        <strain evidence="1 2">S00123</strain>
    </source>
</reference>
<sequence length="392" mass="43709">MTVRRFHPADVHGVIQLHGSVWWPERSREGWRWLDDNPARRALDAPAGWVIDNADGDPAAFLGNFIQRFWREGRPLYGATGFSVIVPPDQKGRSRDLITAFVRQPGCFARYTLNANARSSPLYQRFGMVAWPAATHALKLSWIINPAACLYSRGLRSLVAREPRAARWLGEQMMPARGDERPVDTRKLAEGVSELDDLADTSPYAAFWRALRDQGRLVADRSPATLRWRLSDPDLTVRPLHLVRRLGDEITGHALALLGKGNSIEPPVLEIIDLEALDRDPQAIPALVGTLLKLAPSLSAAKVRLQVVTETTLQHLGDLTRKARREGGWGHCHVAFAPELEETEIAGAGDWRPTPFDGDYSFCNRPLPARPPRAQWRWFSNKEAPTGSKAAA</sequence>
<gene>
    <name evidence="1" type="ORF">HNP32_002045</name>
</gene>
<proteinExistence type="predicted"/>
<dbReference type="AlphaFoldDB" id="A0A7W7N4D9"/>
<dbReference type="SUPFAM" id="SSF55729">
    <property type="entry name" value="Acyl-CoA N-acyltransferases (Nat)"/>
    <property type="match status" value="1"/>
</dbReference>